<evidence type="ECO:0000313" key="1">
    <source>
        <dbReference type="EMBL" id="QDU57527.1"/>
    </source>
</evidence>
<dbReference type="KEGG" id="amuc:Pan181_37450"/>
<evidence type="ECO:0008006" key="3">
    <source>
        <dbReference type="Google" id="ProtNLM"/>
    </source>
</evidence>
<accession>A0A518AS23</accession>
<dbReference type="EMBL" id="CP036278">
    <property type="protein sequence ID" value="QDU57527.1"/>
    <property type="molecule type" value="Genomic_DNA"/>
</dbReference>
<gene>
    <name evidence="1" type="ORF">Pan181_37450</name>
</gene>
<organism evidence="1 2">
    <name type="scientific">Aeoliella mucimassa</name>
    <dbReference type="NCBI Taxonomy" id="2527972"/>
    <lineage>
        <taxon>Bacteria</taxon>
        <taxon>Pseudomonadati</taxon>
        <taxon>Planctomycetota</taxon>
        <taxon>Planctomycetia</taxon>
        <taxon>Pirellulales</taxon>
        <taxon>Lacipirellulaceae</taxon>
        <taxon>Aeoliella</taxon>
    </lineage>
</organism>
<dbReference type="AlphaFoldDB" id="A0A518AS23"/>
<protein>
    <recommendedName>
        <fullName evidence="3">Zinc ribbon domain protein</fullName>
    </recommendedName>
</protein>
<name>A0A518AS23_9BACT</name>
<evidence type="ECO:0000313" key="2">
    <source>
        <dbReference type="Proteomes" id="UP000315750"/>
    </source>
</evidence>
<proteinExistence type="predicted"/>
<dbReference type="Gene3D" id="2.20.28.30">
    <property type="entry name" value="RNA polymerase ii, chain L"/>
    <property type="match status" value="1"/>
</dbReference>
<reference evidence="1 2" key="1">
    <citation type="submission" date="2019-02" db="EMBL/GenBank/DDBJ databases">
        <title>Deep-cultivation of Planctomycetes and their phenomic and genomic characterization uncovers novel biology.</title>
        <authorList>
            <person name="Wiegand S."/>
            <person name="Jogler M."/>
            <person name="Boedeker C."/>
            <person name="Pinto D."/>
            <person name="Vollmers J."/>
            <person name="Rivas-Marin E."/>
            <person name="Kohn T."/>
            <person name="Peeters S.H."/>
            <person name="Heuer A."/>
            <person name="Rast P."/>
            <person name="Oberbeckmann S."/>
            <person name="Bunk B."/>
            <person name="Jeske O."/>
            <person name="Meyerdierks A."/>
            <person name="Storesund J.E."/>
            <person name="Kallscheuer N."/>
            <person name="Luecker S."/>
            <person name="Lage O.M."/>
            <person name="Pohl T."/>
            <person name="Merkel B.J."/>
            <person name="Hornburger P."/>
            <person name="Mueller R.-W."/>
            <person name="Bruemmer F."/>
            <person name="Labrenz M."/>
            <person name="Spormann A.M."/>
            <person name="Op den Camp H."/>
            <person name="Overmann J."/>
            <person name="Amann R."/>
            <person name="Jetten M.S.M."/>
            <person name="Mascher T."/>
            <person name="Medema M.H."/>
            <person name="Devos D.P."/>
            <person name="Kaster A.-K."/>
            <person name="Ovreas L."/>
            <person name="Rohde M."/>
            <person name="Galperin M.Y."/>
            <person name="Jogler C."/>
        </authorList>
    </citation>
    <scope>NUCLEOTIDE SEQUENCE [LARGE SCALE GENOMIC DNA]</scope>
    <source>
        <strain evidence="1 2">Pan181</strain>
    </source>
</reference>
<keyword evidence="2" id="KW-1185">Reference proteome</keyword>
<sequence length="58" mass="6853">MVLKEYKCTRCGCRFEKEVFEEGEAERLVLPTAPVRCPECHSEYIEPGRILRHVARRM</sequence>
<dbReference type="Proteomes" id="UP000315750">
    <property type="component" value="Chromosome"/>
</dbReference>